<evidence type="ECO:0000259" key="6">
    <source>
        <dbReference type="Pfam" id="PF00551"/>
    </source>
</evidence>
<dbReference type="EMBL" id="LVLH01000020">
    <property type="protein sequence ID" value="OAB49096.1"/>
    <property type="molecule type" value="Genomic_DNA"/>
</dbReference>
<evidence type="ECO:0000256" key="2">
    <source>
        <dbReference type="ARBA" id="ARBA00012261"/>
    </source>
</evidence>
<dbReference type="InterPro" id="IPR011034">
    <property type="entry name" value="Formyl_transferase-like_C_sf"/>
</dbReference>
<proteinExistence type="inferred from homology"/>
<dbReference type="PANTHER" id="PTHR11138:SF5">
    <property type="entry name" value="METHIONYL-TRNA FORMYLTRANSFERASE, MITOCHONDRIAL"/>
    <property type="match status" value="1"/>
</dbReference>
<dbReference type="InterPro" id="IPR005793">
    <property type="entry name" value="Formyl_trans_C"/>
</dbReference>
<feature type="domain" description="Formyl transferase N-terminal" evidence="6">
    <location>
        <begin position="5"/>
        <end position="172"/>
    </location>
</feature>
<evidence type="ECO:0000259" key="7">
    <source>
        <dbReference type="Pfam" id="PF02911"/>
    </source>
</evidence>
<dbReference type="CDD" id="cd08646">
    <property type="entry name" value="FMT_core_Met-tRNA-FMT_N"/>
    <property type="match status" value="1"/>
</dbReference>
<comment type="function">
    <text evidence="5">Attaches a formyl group to the free amino group of methionyl-tRNA(fMet). The formyl group appears to play a dual role in the initiator identity of N-formylmethionyl-tRNA by promoting its recognition by IF2 and preventing the misappropriation of this tRNA by the elongation apparatus.</text>
</comment>
<keyword evidence="4 5" id="KW-0648">Protein biosynthesis</keyword>
<evidence type="ECO:0000313" key="8">
    <source>
        <dbReference type="EMBL" id="OAB49096.1"/>
    </source>
</evidence>
<evidence type="ECO:0000256" key="5">
    <source>
        <dbReference type="HAMAP-Rule" id="MF_00182"/>
    </source>
</evidence>
<dbReference type="GO" id="GO:0005829">
    <property type="term" value="C:cytosol"/>
    <property type="evidence" value="ECO:0007669"/>
    <property type="project" value="TreeGrafter"/>
</dbReference>
<name>A0A168RLK3_9BACT</name>
<keyword evidence="3 5" id="KW-0808">Transferase</keyword>
<dbReference type="PANTHER" id="PTHR11138">
    <property type="entry name" value="METHIONYL-TRNA FORMYLTRANSFERASE"/>
    <property type="match status" value="1"/>
</dbReference>
<organism evidence="8 9">
    <name type="scientific">Mycoplasmopsis gallinarum</name>
    <dbReference type="NCBI Taxonomy" id="29557"/>
    <lineage>
        <taxon>Bacteria</taxon>
        <taxon>Bacillati</taxon>
        <taxon>Mycoplasmatota</taxon>
        <taxon>Mycoplasmoidales</taxon>
        <taxon>Metamycoplasmataceae</taxon>
        <taxon>Mycoplasmopsis</taxon>
    </lineage>
</organism>
<comment type="similarity">
    <text evidence="1 5">Belongs to the Fmt family.</text>
</comment>
<dbReference type="RefSeq" id="WP_201060451.1">
    <property type="nucleotide sequence ID" value="NZ_LVLH01000020.1"/>
</dbReference>
<accession>A0A168RLK3</accession>
<keyword evidence="9" id="KW-1185">Reference proteome</keyword>
<gene>
    <name evidence="5 8" type="primary">fmt</name>
    <name evidence="8" type="ORF">MGALLINA_01360</name>
</gene>
<dbReference type="Proteomes" id="UP000076983">
    <property type="component" value="Unassembled WGS sequence"/>
</dbReference>
<dbReference type="SUPFAM" id="SSF53328">
    <property type="entry name" value="Formyltransferase"/>
    <property type="match status" value="1"/>
</dbReference>
<comment type="catalytic activity">
    <reaction evidence="5">
        <text>L-methionyl-tRNA(fMet) + (6R)-10-formyltetrahydrofolate = N-formyl-L-methionyl-tRNA(fMet) + (6S)-5,6,7,8-tetrahydrofolate + H(+)</text>
        <dbReference type="Rhea" id="RHEA:24380"/>
        <dbReference type="Rhea" id="RHEA-COMP:9952"/>
        <dbReference type="Rhea" id="RHEA-COMP:9953"/>
        <dbReference type="ChEBI" id="CHEBI:15378"/>
        <dbReference type="ChEBI" id="CHEBI:57453"/>
        <dbReference type="ChEBI" id="CHEBI:78530"/>
        <dbReference type="ChEBI" id="CHEBI:78844"/>
        <dbReference type="ChEBI" id="CHEBI:195366"/>
        <dbReference type="EC" id="2.1.2.9"/>
    </reaction>
</comment>
<dbReference type="InterPro" id="IPR036477">
    <property type="entry name" value="Formyl_transf_N_sf"/>
</dbReference>
<dbReference type="NCBIfam" id="TIGR00460">
    <property type="entry name" value="fmt"/>
    <property type="match status" value="1"/>
</dbReference>
<dbReference type="InterPro" id="IPR005794">
    <property type="entry name" value="Fmt"/>
</dbReference>
<dbReference type="Pfam" id="PF00551">
    <property type="entry name" value="Formyl_trans_N"/>
    <property type="match status" value="1"/>
</dbReference>
<dbReference type="InterPro" id="IPR041711">
    <property type="entry name" value="Met-tRNA-FMT_N"/>
</dbReference>
<dbReference type="EC" id="2.1.2.9" evidence="2 5"/>
<feature type="domain" description="Formyl transferase C-terminal" evidence="7">
    <location>
        <begin position="201"/>
        <end position="247"/>
    </location>
</feature>
<dbReference type="PATRIC" id="fig|29557.3.peg.123"/>
<sequence>MIKIVLAGTPNFAVPIFEEIIKNFNVVAIISQPDRPSGRGHKFIPTPTKQLAEKYNIPCYQPEKIGEIYDDLVKLNYDFLITAAFGQFIPSRVLSLAKKLNLNIHGSLLPKYRGASPIQYSLLNGDKETGISLMEMIKEMDAGDIFKTLKISIDSSDTSDSLMAKLSQATAKNITNWINEIVQGDFKRIVQDSTKVSFSPKLEKEKGFINSSLNVNEALNIIRAYSSNPCAYSYIDNKRVKIFFATKEFTKNAPIINLKDGVIYLTDYMFDSKKRVVLK</sequence>
<dbReference type="HAMAP" id="MF_00182">
    <property type="entry name" value="Formyl_trans"/>
    <property type="match status" value="1"/>
</dbReference>
<dbReference type="AlphaFoldDB" id="A0A168RLK3"/>
<dbReference type="Gene3D" id="3.40.50.12230">
    <property type="match status" value="1"/>
</dbReference>
<evidence type="ECO:0000313" key="9">
    <source>
        <dbReference type="Proteomes" id="UP000076983"/>
    </source>
</evidence>
<protein>
    <recommendedName>
        <fullName evidence="2 5">Methionyl-tRNA formyltransferase</fullName>
        <ecNumber evidence="2 5">2.1.2.9</ecNumber>
    </recommendedName>
</protein>
<dbReference type="Pfam" id="PF02911">
    <property type="entry name" value="Formyl_trans_C"/>
    <property type="match status" value="1"/>
</dbReference>
<evidence type="ECO:0000256" key="4">
    <source>
        <dbReference type="ARBA" id="ARBA00022917"/>
    </source>
</evidence>
<reference evidence="8 9" key="1">
    <citation type="submission" date="2016-03" db="EMBL/GenBank/DDBJ databases">
        <title>Genome sequence of Mycoplasma gallinarum strain Mgn_IPT.</title>
        <authorList>
            <person name="Yacoub E."/>
            <person name="Sirand-Pugnet P."/>
            <person name="Barre A."/>
            <person name="Maurier F."/>
            <person name="Blanchard A."/>
            <person name="Ben Abdelmoumen B.M."/>
        </authorList>
    </citation>
    <scope>NUCLEOTIDE SEQUENCE [LARGE SCALE GENOMIC DNA]</scope>
    <source>
        <strain evidence="8 9">Mgn_IPT</strain>
    </source>
</reference>
<comment type="caution">
    <text evidence="8">The sequence shown here is derived from an EMBL/GenBank/DDBJ whole genome shotgun (WGS) entry which is preliminary data.</text>
</comment>
<dbReference type="SUPFAM" id="SSF50486">
    <property type="entry name" value="FMT C-terminal domain-like"/>
    <property type="match status" value="1"/>
</dbReference>
<dbReference type="STRING" id="29557.MGALLINA_01360"/>
<dbReference type="GO" id="GO:0004479">
    <property type="term" value="F:methionyl-tRNA formyltransferase activity"/>
    <property type="evidence" value="ECO:0007669"/>
    <property type="project" value="UniProtKB-UniRule"/>
</dbReference>
<dbReference type="InterPro" id="IPR002376">
    <property type="entry name" value="Formyl_transf_N"/>
</dbReference>
<evidence type="ECO:0000256" key="3">
    <source>
        <dbReference type="ARBA" id="ARBA00022679"/>
    </source>
</evidence>
<feature type="binding site" evidence="5">
    <location>
        <begin position="107"/>
        <end position="110"/>
    </location>
    <ligand>
        <name>(6S)-5,6,7,8-tetrahydrofolate</name>
        <dbReference type="ChEBI" id="CHEBI:57453"/>
    </ligand>
</feature>
<evidence type="ECO:0000256" key="1">
    <source>
        <dbReference type="ARBA" id="ARBA00010699"/>
    </source>
</evidence>